<dbReference type="Gene3D" id="1.10.287.110">
    <property type="entry name" value="DnaJ domain"/>
    <property type="match status" value="1"/>
</dbReference>
<dbReference type="CDD" id="cd06257">
    <property type="entry name" value="DnaJ"/>
    <property type="match status" value="1"/>
</dbReference>
<dbReference type="OrthoDB" id="291007at2759"/>
<comment type="caution">
    <text evidence="3">The sequence shown here is derived from an EMBL/GenBank/DDBJ whole genome shotgun (WGS) entry which is preliminary data.</text>
</comment>
<proteinExistence type="predicted"/>
<dbReference type="PROSITE" id="PS50076">
    <property type="entry name" value="DNAJ_2"/>
    <property type="match status" value="1"/>
</dbReference>
<dbReference type="InterPro" id="IPR053025">
    <property type="entry name" value="Mito_ATP_Synthase-Asso"/>
</dbReference>
<dbReference type="SUPFAM" id="SSF46565">
    <property type="entry name" value="Chaperone J-domain"/>
    <property type="match status" value="1"/>
</dbReference>
<evidence type="ECO:0000259" key="2">
    <source>
        <dbReference type="PROSITE" id="PS50076"/>
    </source>
</evidence>
<reference evidence="3" key="1">
    <citation type="submission" date="2022-07" db="EMBL/GenBank/DDBJ databases">
        <authorList>
            <person name="Trinca V."/>
            <person name="Uliana J.V.C."/>
            <person name="Torres T.T."/>
            <person name="Ward R.J."/>
            <person name="Monesi N."/>
        </authorList>
    </citation>
    <scope>NUCLEOTIDE SEQUENCE</scope>
    <source>
        <strain evidence="3">HSMRA1968</strain>
        <tissue evidence="3">Whole embryos</tissue>
    </source>
</reference>
<accession>A0A9Q0RWC4</accession>
<dbReference type="InterPro" id="IPR001623">
    <property type="entry name" value="DnaJ_domain"/>
</dbReference>
<feature type="domain" description="J" evidence="2">
    <location>
        <begin position="42"/>
        <end position="107"/>
    </location>
</feature>
<dbReference type="AlphaFoldDB" id="A0A9Q0RWC4"/>
<name>A0A9Q0RWC4_9DIPT</name>
<dbReference type="Proteomes" id="UP001151699">
    <property type="component" value="Chromosome C"/>
</dbReference>
<evidence type="ECO:0000256" key="1">
    <source>
        <dbReference type="SAM" id="Phobius"/>
    </source>
</evidence>
<evidence type="ECO:0000313" key="3">
    <source>
        <dbReference type="EMBL" id="KAJ6634778.1"/>
    </source>
</evidence>
<dbReference type="PROSITE" id="PS00636">
    <property type="entry name" value="DNAJ_1"/>
    <property type="match status" value="1"/>
</dbReference>
<sequence length="229" mass="26239">MFGAFRRPHVSMKCGERYNISSLLMFVFEKRNFSTGNALRKSHYEILGLSPKATQVDVKAAYYNLSKLYHPDKNEGSVEAAEKFRAINAAYEILGNYKLRRLYDKGIVHTAGAQYRDVEEETAEVPDDAQTKFYKRHMKRTEAPHASGRTPIYDFDEWNSQHYGATFKRSQSAKQRYNVKDVKDQQTIDSGKFELIFASGMFLLAIGLYSISLIHPPDTDNVSKSTQVR</sequence>
<dbReference type="InterPro" id="IPR036869">
    <property type="entry name" value="J_dom_sf"/>
</dbReference>
<protein>
    <submittedName>
        <fullName evidence="3">DnaJ like subfamily C member 30, mitochondrial</fullName>
    </submittedName>
</protein>
<dbReference type="EMBL" id="WJQU01000004">
    <property type="protein sequence ID" value="KAJ6634778.1"/>
    <property type="molecule type" value="Genomic_DNA"/>
</dbReference>
<organism evidence="3 4">
    <name type="scientific">Pseudolycoriella hygida</name>
    <dbReference type="NCBI Taxonomy" id="35572"/>
    <lineage>
        <taxon>Eukaryota</taxon>
        <taxon>Metazoa</taxon>
        <taxon>Ecdysozoa</taxon>
        <taxon>Arthropoda</taxon>
        <taxon>Hexapoda</taxon>
        <taxon>Insecta</taxon>
        <taxon>Pterygota</taxon>
        <taxon>Neoptera</taxon>
        <taxon>Endopterygota</taxon>
        <taxon>Diptera</taxon>
        <taxon>Nematocera</taxon>
        <taxon>Sciaroidea</taxon>
        <taxon>Sciaridae</taxon>
        <taxon>Pseudolycoriella</taxon>
    </lineage>
</organism>
<dbReference type="PANTHER" id="PTHR44873:SF1">
    <property type="entry name" value="DNAJ HOMOLOG SUBFAMILY C MEMBER 30, MITOCHONDRIAL"/>
    <property type="match status" value="1"/>
</dbReference>
<dbReference type="PRINTS" id="PR00625">
    <property type="entry name" value="JDOMAIN"/>
</dbReference>
<keyword evidence="1" id="KW-0812">Transmembrane</keyword>
<evidence type="ECO:0000313" key="4">
    <source>
        <dbReference type="Proteomes" id="UP001151699"/>
    </source>
</evidence>
<keyword evidence="1" id="KW-0472">Membrane</keyword>
<keyword evidence="4" id="KW-1185">Reference proteome</keyword>
<feature type="transmembrane region" description="Helical" evidence="1">
    <location>
        <begin position="195"/>
        <end position="214"/>
    </location>
</feature>
<dbReference type="Pfam" id="PF00226">
    <property type="entry name" value="DnaJ"/>
    <property type="match status" value="1"/>
</dbReference>
<keyword evidence="1" id="KW-1133">Transmembrane helix</keyword>
<dbReference type="SMART" id="SM00271">
    <property type="entry name" value="DnaJ"/>
    <property type="match status" value="1"/>
</dbReference>
<dbReference type="InterPro" id="IPR018253">
    <property type="entry name" value="DnaJ_domain_CS"/>
</dbReference>
<gene>
    <name evidence="3" type="primary">DNAJC30</name>
    <name evidence="3" type="ORF">Bhyg_13357</name>
</gene>
<dbReference type="PANTHER" id="PTHR44873">
    <property type="entry name" value="DNAJ HOMOLOG SUBFAMILY C MEMBER 30, MITOCHONDRIAL"/>
    <property type="match status" value="1"/>
</dbReference>